<proteinExistence type="inferred from homology"/>
<evidence type="ECO:0000256" key="4">
    <source>
        <dbReference type="ARBA" id="ARBA00022729"/>
    </source>
</evidence>
<organism evidence="5 6">
    <name type="scientific">Dillenia turbinata</name>
    <dbReference type="NCBI Taxonomy" id="194707"/>
    <lineage>
        <taxon>Eukaryota</taxon>
        <taxon>Viridiplantae</taxon>
        <taxon>Streptophyta</taxon>
        <taxon>Embryophyta</taxon>
        <taxon>Tracheophyta</taxon>
        <taxon>Spermatophyta</taxon>
        <taxon>Magnoliopsida</taxon>
        <taxon>eudicotyledons</taxon>
        <taxon>Gunneridae</taxon>
        <taxon>Pentapetalae</taxon>
        <taxon>Dilleniales</taxon>
        <taxon>Dilleniaceae</taxon>
        <taxon>Dillenia</taxon>
    </lineage>
</organism>
<comment type="subcellular location">
    <subcellularLocation>
        <location evidence="1">Secreted</location>
    </subcellularLocation>
</comment>
<dbReference type="Gene3D" id="2.40.40.10">
    <property type="entry name" value="RlpA-like domain"/>
    <property type="match status" value="1"/>
</dbReference>
<evidence type="ECO:0000256" key="1">
    <source>
        <dbReference type="ARBA" id="ARBA00004613"/>
    </source>
</evidence>
<dbReference type="PANTHER" id="PTHR33191">
    <property type="entry name" value="RIPENING-RELATED PROTEIN 2-RELATED"/>
    <property type="match status" value="1"/>
</dbReference>
<accession>A0AAN8V034</accession>
<gene>
    <name evidence="5" type="ORF">RJ641_016041</name>
</gene>
<keyword evidence="4" id="KW-0732">Signal</keyword>
<dbReference type="Proteomes" id="UP001370490">
    <property type="component" value="Unassembled WGS sequence"/>
</dbReference>
<evidence type="ECO:0000313" key="5">
    <source>
        <dbReference type="EMBL" id="KAK6920137.1"/>
    </source>
</evidence>
<dbReference type="InterPro" id="IPR039271">
    <property type="entry name" value="Kiwellin-like"/>
</dbReference>
<dbReference type="SUPFAM" id="SSF50685">
    <property type="entry name" value="Barwin-like endoglucanases"/>
    <property type="match status" value="1"/>
</dbReference>
<dbReference type="CDD" id="cd22270">
    <property type="entry name" value="DPBB_kiwellin-like"/>
    <property type="match status" value="1"/>
</dbReference>
<comment type="caution">
    <text evidence="5">The sequence shown here is derived from an EMBL/GenBank/DDBJ whole genome shotgun (WGS) entry which is preliminary data.</text>
</comment>
<comment type="similarity">
    <text evidence="2">Belongs to the kiwellin family.</text>
</comment>
<dbReference type="AlphaFoldDB" id="A0AAN8V034"/>
<protein>
    <submittedName>
        <fullName evidence="5">Uncharacterized protein</fullName>
    </submittedName>
</protein>
<dbReference type="PANTHER" id="PTHR33191:SF58">
    <property type="entry name" value="RIPENING-RELATED PROTEIN 1"/>
    <property type="match status" value="1"/>
</dbReference>
<evidence type="ECO:0000256" key="2">
    <source>
        <dbReference type="ARBA" id="ARBA00005592"/>
    </source>
</evidence>
<keyword evidence="6" id="KW-1185">Reference proteome</keyword>
<evidence type="ECO:0000313" key="6">
    <source>
        <dbReference type="Proteomes" id="UP001370490"/>
    </source>
</evidence>
<name>A0AAN8V034_9MAGN</name>
<dbReference type="Pfam" id="PF24300">
    <property type="entry name" value="KWL1"/>
    <property type="match status" value="1"/>
</dbReference>
<dbReference type="InterPro" id="IPR036908">
    <property type="entry name" value="RlpA-like_sf"/>
</dbReference>
<dbReference type="GO" id="GO:0005576">
    <property type="term" value="C:extracellular region"/>
    <property type="evidence" value="ECO:0007669"/>
    <property type="project" value="UniProtKB-SubCell"/>
</dbReference>
<sequence>MFNLEGSDCCTPGKLYATCQCSPPVSNKTKAVLSLTSFQEDINGGSLASCDDQYHTDNLPYVALFSGWFNSKKWCLRNITANGRSVLATVIDERDSTMACNVEYGYLPPHPNNIVAASKAACRPSGYVSIKKPAPRMCKDCCKAGKLYPTYQCSPPVSSNTSAVLTLTSFESNVDGCGLTSCDCKDHSDSLPYVALSTGWFNRYERCLHKINITANGRSVVATVIEECDSTVGCDADNAYQPPCANNLVASSKAVWKALGVPEDDWDNLDITWSDI</sequence>
<evidence type="ECO:0000256" key="3">
    <source>
        <dbReference type="ARBA" id="ARBA00022525"/>
    </source>
</evidence>
<dbReference type="EMBL" id="JBAMMX010000021">
    <property type="protein sequence ID" value="KAK6920137.1"/>
    <property type="molecule type" value="Genomic_DNA"/>
</dbReference>
<reference evidence="5 6" key="1">
    <citation type="submission" date="2023-12" db="EMBL/GenBank/DDBJ databases">
        <title>A high-quality genome assembly for Dillenia turbinata (Dilleniales).</title>
        <authorList>
            <person name="Chanderbali A."/>
        </authorList>
    </citation>
    <scope>NUCLEOTIDE SEQUENCE [LARGE SCALE GENOMIC DNA]</scope>
    <source>
        <strain evidence="5">LSX21</strain>
        <tissue evidence="5">Leaf</tissue>
    </source>
</reference>
<keyword evidence="3" id="KW-0964">Secreted</keyword>